<accession>A0ABW3BEA8</accession>
<keyword evidence="1" id="KW-0732">Signal</keyword>
<keyword evidence="4" id="KW-1185">Reference proteome</keyword>
<feature type="signal peptide" evidence="1">
    <location>
        <begin position="1"/>
        <end position="22"/>
    </location>
</feature>
<dbReference type="EMBL" id="JBHTHR010000226">
    <property type="protein sequence ID" value="MFD0801462.1"/>
    <property type="molecule type" value="Genomic_DNA"/>
</dbReference>
<dbReference type="Proteomes" id="UP001596956">
    <property type="component" value="Unassembled WGS sequence"/>
</dbReference>
<dbReference type="Gene3D" id="1.10.101.10">
    <property type="entry name" value="PGBD-like superfamily/PGBD"/>
    <property type="match status" value="2"/>
</dbReference>
<gene>
    <name evidence="3" type="ORF">ACFQZU_09045</name>
</gene>
<feature type="domain" description="Peptidoglycan binding-like" evidence="2">
    <location>
        <begin position="131"/>
        <end position="194"/>
    </location>
</feature>
<dbReference type="SUPFAM" id="SSF47090">
    <property type="entry name" value="PGBD-like"/>
    <property type="match status" value="2"/>
</dbReference>
<sequence length="199" mass="20770">MAPATGARRAAAAIASTAVALAAGFAVAPAASADRLGEEQPELQAEVNALPWTAYTEGDSGYIVRGIQYLLEGAAGYDPGDDGYDGVYDAAVTDSVVSYQKAQDIPDSGDVGTETWAHLRSWYGEAGRGHTGPRVSAAQSWLVERGHLEEFQIDGIFGPDTEAAVREFQADTCNDAGECLADDGWVGPLTFRALVTGGI</sequence>
<dbReference type="InterPro" id="IPR036366">
    <property type="entry name" value="PGBDSf"/>
</dbReference>
<evidence type="ECO:0000256" key="1">
    <source>
        <dbReference type="SAM" id="SignalP"/>
    </source>
</evidence>
<organism evidence="3 4">
    <name type="scientific">Streptomonospora algeriensis</name>
    <dbReference type="NCBI Taxonomy" id="995084"/>
    <lineage>
        <taxon>Bacteria</taxon>
        <taxon>Bacillati</taxon>
        <taxon>Actinomycetota</taxon>
        <taxon>Actinomycetes</taxon>
        <taxon>Streptosporangiales</taxon>
        <taxon>Nocardiopsidaceae</taxon>
        <taxon>Streptomonospora</taxon>
    </lineage>
</organism>
<dbReference type="Pfam" id="PF01471">
    <property type="entry name" value="PG_binding_1"/>
    <property type="match status" value="2"/>
</dbReference>
<name>A0ABW3BEA8_9ACTN</name>
<comment type="caution">
    <text evidence="3">The sequence shown here is derived from an EMBL/GenBank/DDBJ whole genome shotgun (WGS) entry which is preliminary data.</text>
</comment>
<protein>
    <submittedName>
        <fullName evidence="3">Peptidoglycan-binding protein</fullName>
    </submittedName>
</protein>
<proteinExistence type="predicted"/>
<feature type="chain" id="PRO_5046282023" evidence="1">
    <location>
        <begin position="23"/>
        <end position="199"/>
    </location>
</feature>
<feature type="domain" description="Peptidoglycan binding-like" evidence="2">
    <location>
        <begin position="64"/>
        <end position="119"/>
    </location>
</feature>
<evidence type="ECO:0000259" key="2">
    <source>
        <dbReference type="Pfam" id="PF01471"/>
    </source>
</evidence>
<dbReference type="InterPro" id="IPR002477">
    <property type="entry name" value="Peptidoglycan-bd-like"/>
</dbReference>
<evidence type="ECO:0000313" key="4">
    <source>
        <dbReference type="Proteomes" id="UP001596956"/>
    </source>
</evidence>
<evidence type="ECO:0000313" key="3">
    <source>
        <dbReference type="EMBL" id="MFD0801462.1"/>
    </source>
</evidence>
<dbReference type="InterPro" id="IPR036365">
    <property type="entry name" value="PGBD-like_sf"/>
</dbReference>
<reference evidence="4" key="1">
    <citation type="journal article" date="2019" name="Int. J. Syst. Evol. Microbiol.">
        <title>The Global Catalogue of Microorganisms (GCM) 10K type strain sequencing project: providing services to taxonomists for standard genome sequencing and annotation.</title>
        <authorList>
            <consortium name="The Broad Institute Genomics Platform"/>
            <consortium name="The Broad Institute Genome Sequencing Center for Infectious Disease"/>
            <person name="Wu L."/>
            <person name="Ma J."/>
        </authorList>
    </citation>
    <scope>NUCLEOTIDE SEQUENCE [LARGE SCALE GENOMIC DNA]</scope>
    <source>
        <strain evidence="4">CCUG 63369</strain>
    </source>
</reference>